<dbReference type="Gene3D" id="1.10.600.10">
    <property type="entry name" value="Farnesyl Diphosphate Synthase"/>
    <property type="match status" value="1"/>
</dbReference>
<evidence type="ECO:0000313" key="3">
    <source>
        <dbReference type="Proteomes" id="UP000078284"/>
    </source>
</evidence>
<dbReference type="Proteomes" id="UP000078284">
    <property type="component" value="Chromosome 1"/>
</dbReference>
<evidence type="ECO:0000313" key="2">
    <source>
        <dbReference type="EMBL" id="OAP17626.1"/>
    </source>
</evidence>
<dbReference type="InterPro" id="IPR008949">
    <property type="entry name" value="Isoprenoid_synthase_dom_sf"/>
</dbReference>
<proteinExistence type="predicted"/>
<dbReference type="Pfam" id="PF03936">
    <property type="entry name" value="Terpene_synth_C"/>
    <property type="match status" value="1"/>
</dbReference>
<sequence>MQFEHKRKHVGTSIDCYMKQYGISWEKAEEEIKIMALDSWKSLNQELMTRDHSFAFPIVMRFLNLSRVVKVLYKDTDIFTHPELMKHHVVSLFLNRISI</sequence>
<dbReference type="GO" id="GO:0010333">
    <property type="term" value="F:terpene synthase activity"/>
    <property type="evidence" value="ECO:0007669"/>
    <property type="project" value="InterPro"/>
</dbReference>
<comment type="caution">
    <text evidence="2">The sequence shown here is derived from an EMBL/GenBank/DDBJ whole genome shotgun (WGS) entry which is preliminary data.</text>
</comment>
<accession>A0A178WHA1</accession>
<feature type="domain" description="Terpene synthase metal-binding" evidence="1">
    <location>
        <begin position="2"/>
        <end position="41"/>
    </location>
</feature>
<reference evidence="3" key="1">
    <citation type="journal article" date="2016" name="Proc. Natl. Acad. Sci. U.S.A.">
        <title>Chromosome-level assembly of Arabidopsis thaliana Ler reveals the extent of translocation and inversion polymorphisms.</title>
        <authorList>
            <person name="Zapata L."/>
            <person name="Ding J."/>
            <person name="Willing E.M."/>
            <person name="Hartwig B."/>
            <person name="Bezdan D."/>
            <person name="Jiao W.B."/>
            <person name="Patel V."/>
            <person name="Velikkakam James G."/>
            <person name="Koornneef M."/>
            <person name="Ossowski S."/>
            <person name="Schneeberger K."/>
        </authorList>
    </citation>
    <scope>NUCLEOTIDE SEQUENCE [LARGE SCALE GENOMIC DNA]</scope>
    <source>
        <strain evidence="3">cv. Landsberg erecta</strain>
    </source>
</reference>
<dbReference type="AlphaFoldDB" id="A0A178WHA1"/>
<dbReference type="InterPro" id="IPR005630">
    <property type="entry name" value="Terpene_synthase_metal-bd"/>
</dbReference>
<organism evidence="2 3">
    <name type="scientific">Arabidopsis thaliana</name>
    <name type="common">Mouse-ear cress</name>
    <dbReference type="NCBI Taxonomy" id="3702"/>
    <lineage>
        <taxon>Eukaryota</taxon>
        <taxon>Viridiplantae</taxon>
        <taxon>Streptophyta</taxon>
        <taxon>Embryophyta</taxon>
        <taxon>Tracheophyta</taxon>
        <taxon>Spermatophyta</taxon>
        <taxon>Magnoliopsida</taxon>
        <taxon>eudicotyledons</taxon>
        <taxon>Gunneridae</taxon>
        <taxon>Pentapetalae</taxon>
        <taxon>rosids</taxon>
        <taxon>malvids</taxon>
        <taxon>Brassicales</taxon>
        <taxon>Brassicaceae</taxon>
        <taxon>Camelineae</taxon>
        <taxon>Arabidopsis</taxon>
    </lineage>
</organism>
<evidence type="ECO:0000259" key="1">
    <source>
        <dbReference type="Pfam" id="PF03936"/>
    </source>
</evidence>
<dbReference type="EMBL" id="LUHQ01000001">
    <property type="protein sequence ID" value="OAP17626.1"/>
    <property type="molecule type" value="Genomic_DNA"/>
</dbReference>
<protein>
    <recommendedName>
        <fullName evidence="1">Terpene synthase metal-binding domain-containing protein</fullName>
    </recommendedName>
</protein>
<dbReference type="GO" id="GO:0000287">
    <property type="term" value="F:magnesium ion binding"/>
    <property type="evidence" value="ECO:0007669"/>
    <property type="project" value="InterPro"/>
</dbReference>
<gene>
    <name evidence="2" type="ordered locus">AXX17_At1g49160</name>
</gene>
<dbReference type="SUPFAM" id="SSF48576">
    <property type="entry name" value="Terpenoid synthases"/>
    <property type="match status" value="1"/>
</dbReference>
<name>A0A178WHA1_ARATH</name>